<sequence length="110" mass="12642">MEGRLTQLKAFLEESPNDPFLKYALTMEYVKLGNDEQALAGFEDLILVHEDYVGTYYHFGKFLEGKNQQDRAISIYEKGMQIAQQKRNFHALGELRNAHMAANGLLDEDE</sequence>
<dbReference type="SUPFAM" id="SSF48452">
    <property type="entry name" value="TPR-like"/>
    <property type="match status" value="1"/>
</dbReference>
<evidence type="ECO:0000313" key="2">
    <source>
        <dbReference type="Proteomes" id="UP000326921"/>
    </source>
</evidence>
<accession>A0A5Q0QAY4</accession>
<dbReference type="Gene3D" id="1.25.40.10">
    <property type="entry name" value="Tetratricopeptide repeat domain"/>
    <property type="match status" value="1"/>
</dbReference>
<dbReference type="Proteomes" id="UP000326921">
    <property type="component" value="Chromosome"/>
</dbReference>
<dbReference type="KEGG" id="sphe:GFH32_13645"/>
<proteinExistence type="predicted"/>
<dbReference type="RefSeq" id="WP_153512125.1">
    <property type="nucleotide sequence ID" value="NZ_CP045652.1"/>
</dbReference>
<dbReference type="InterPro" id="IPR011990">
    <property type="entry name" value="TPR-like_helical_dom_sf"/>
</dbReference>
<keyword evidence="2" id="KW-1185">Reference proteome</keyword>
<dbReference type="EMBL" id="CP045652">
    <property type="protein sequence ID" value="QGA27287.1"/>
    <property type="molecule type" value="Genomic_DNA"/>
</dbReference>
<evidence type="ECO:0000313" key="1">
    <source>
        <dbReference type="EMBL" id="QGA27287.1"/>
    </source>
</evidence>
<organism evidence="1 2">
    <name type="scientific">Sphingobacterium zhuxiongii</name>
    <dbReference type="NCBI Taxonomy" id="2662364"/>
    <lineage>
        <taxon>Bacteria</taxon>
        <taxon>Pseudomonadati</taxon>
        <taxon>Bacteroidota</taxon>
        <taxon>Sphingobacteriia</taxon>
        <taxon>Sphingobacteriales</taxon>
        <taxon>Sphingobacteriaceae</taxon>
        <taxon>Sphingobacterium</taxon>
    </lineage>
</organism>
<reference evidence="1 2" key="1">
    <citation type="submission" date="2019-10" db="EMBL/GenBank/DDBJ databases">
        <authorList>
            <person name="Dong K."/>
        </authorList>
    </citation>
    <scope>NUCLEOTIDE SEQUENCE [LARGE SCALE GENOMIC DNA]</scope>
    <source>
        <strain evidence="2">dk4302</strain>
    </source>
</reference>
<dbReference type="AlphaFoldDB" id="A0A5Q0QAY4"/>
<name>A0A5Q0QAY4_9SPHI</name>
<gene>
    <name evidence="1" type="ORF">GFH32_13645</name>
</gene>
<protein>
    <submittedName>
        <fullName evidence="1">Tetratricopeptide repeat protein</fullName>
    </submittedName>
</protein>